<dbReference type="Pfam" id="PF13240">
    <property type="entry name" value="Zn_Ribbon_1"/>
    <property type="match status" value="1"/>
</dbReference>
<dbReference type="InterPro" id="IPR026870">
    <property type="entry name" value="Zinc_ribbon_dom"/>
</dbReference>
<evidence type="ECO:0000256" key="2">
    <source>
        <dbReference type="SAM" id="MobiDB-lite"/>
    </source>
</evidence>
<protein>
    <submittedName>
        <fullName evidence="4">Zinc ribbon domain-containing protein</fullName>
    </submittedName>
</protein>
<sequence>MNLLQKIKNGANKATEKAQHAVEIQKMNSQIGSIQQEMDVHFLKMGQIFYEGYRLRDMSVAEAEMTQLSKACDELQDEIDSIRSRIAELKNERLCECGASVPRDANFCPKCGRKLVDETAFREVAVAREQAPQFTDTAVFSYADKPVEPPIEKKPFETPELDEDDFGDPNFSPEEKAEFDAEWERRRREELERERQHELDERIRYWKTNNQDEEVEPVETNSARGLVKCQICTAELPKGSKWCPRCGAEQI</sequence>
<evidence type="ECO:0000313" key="4">
    <source>
        <dbReference type="EMBL" id="MDP4098557.1"/>
    </source>
</evidence>
<feature type="compositionally biased region" description="Basic and acidic residues" evidence="2">
    <location>
        <begin position="173"/>
        <end position="195"/>
    </location>
</feature>
<evidence type="ECO:0000313" key="5">
    <source>
        <dbReference type="Proteomes" id="UP001241848"/>
    </source>
</evidence>
<reference evidence="4 5" key="1">
    <citation type="submission" date="2022-10" db="EMBL/GenBank/DDBJ databases">
        <title>Paenibacillus description and whole genome data of maize root bacterial community.</title>
        <authorList>
            <person name="Marton D."/>
            <person name="Farkas M."/>
            <person name="Cserhati M."/>
        </authorList>
    </citation>
    <scope>NUCLEOTIDE SEQUENCE [LARGE SCALE GENOMIC DNA]</scope>
    <source>
        <strain evidence="4 5">P96</strain>
    </source>
</reference>
<keyword evidence="1" id="KW-0175">Coiled coil</keyword>
<organism evidence="4 5">
    <name type="scientific">Paenibacillus zeirhizosphaerae</name>
    <dbReference type="NCBI Taxonomy" id="2987519"/>
    <lineage>
        <taxon>Bacteria</taxon>
        <taxon>Bacillati</taxon>
        <taxon>Bacillota</taxon>
        <taxon>Bacilli</taxon>
        <taxon>Bacillales</taxon>
        <taxon>Paenibacillaceae</taxon>
        <taxon>Paenibacillus</taxon>
    </lineage>
</organism>
<accession>A0ABT9FUZ3</accession>
<dbReference type="EMBL" id="JAPCKK010000027">
    <property type="protein sequence ID" value="MDP4098557.1"/>
    <property type="molecule type" value="Genomic_DNA"/>
</dbReference>
<dbReference type="Proteomes" id="UP001241848">
    <property type="component" value="Unassembled WGS sequence"/>
</dbReference>
<feature type="region of interest" description="Disordered" evidence="2">
    <location>
        <begin position="155"/>
        <end position="195"/>
    </location>
</feature>
<evidence type="ECO:0000259" key="3">
    <source>
        <dbReference type="Pfam" id="PF13240"/>
    </source>
</evidence>
<feature type="domain" description="Zinc-ribbon" evidence="3">
    <location>
        <begin position="96"/>
        <end position="115"/>
    </location>
</feature>
<feature type="coiled-coil region" evidence="1">
    <location>
        <begin position="58"/>
        <end position="92"/>
    </location>
</feature>
<proteinExistence type="predicted"/>
<evidence type="ECO:0000256" key="1">
    <source>
        <dbReference type="SAM" id="Coils"/>
    </source>
</evidence>
<gene>
    <name evidence="4" type="ORF">OIN60_17635</name>
</gene>
<comment type="caution">
    <text evidence="4">The sequence shown here is derived from an EMBL/GenBank/DDBJ whole genome shotgun (WGS) entry which is preliminary data.</text>
</comment>
<keyword evidence="5" id="KW-1185">Reference proteome</keyword>
<name>A0ABT9FUZ3_9BACL</name>
<dbReference type="RefSeq" id="WP_305756179.1">
    <property type="nucleotide sequence ID" value="NZ_JAPCKK010000027.1"/>
</dbReference>